<dbReference type="PROSITE" id="PS50931">
    <property type="entry name" value="HTH_LYSR"/>
    <property type="match status" value="1"/>
</dbReference>
<dbReference type="InterPro" id="IPR000847">
    <property type="entry name" value="LysR_HTH_N"/>
</dbReference>
<dbReference type="SUPFAM" id="SSF53850">
    <property type="entry name" value="Periplasmic binding protein-like II"/>
    <property type="match status" value="1"/>
</dbReference>
<dbReference type="InterPro" id="IPR036390">
    <property type="entry name" value="WH_DNA-bd_sf"/>
</dbReference>
<dbReference type="GO" id="GO:0003700">
    <property type="term" value="F:DNA-binding transcription factor activity"/>
    <property type="evidence" value="ECO:0007669"/>
    <property type="project" value="InterPro"/>
</dbReference>
<evidence type="ECO:0000259" key="5">
    <source>
        <dbReference type="PROSITE" id="PS50931"/>
    </source>
</evidence>
<dbReference type="Gene3D" id="3.40.190.290">
    <property type="match status" value="1"/>
</dbReference>
<evidence type="ECO:0000256" key="2">
    <source>
        <dbReference type="ARBA" id="ARBA00023015"/>
    </source>
</evidence>
<keyword evidence="3 6" id="KW-0238">DNA-binding</keyword>
<dbReference type="InterPro" id="IPR058163">
    <property type="entry name" value="LysR-type_TF_proteobact-type"/>
</dbReference>
<organism evidence="6 7">
    <name type="scientific">Pseudomonas prosekii</name>
    <dbReference type="NCBI Taxonomy" id="1148509"/>
    <lineage>
        <taxon>Bacteria</taxon>
        <taxon>Pseudomonadati</taxon>
        <taxon>Pseudomonadota</taxon>
        <taxon>Gammaproteobacteria</taxon>
        <taxon>Pseudomonadales</taxon>
        <taxon>Pseudomonadaceae</taxon>
        <taxon>Pseudomonas</taxon>
    </lineage>
</organism>
<sequence>MDRFSALEIFVRVVEIGSFSRTAIELSISQSTVSKQITDLEKQLQAKLFSRTTRRLFLTDAGERFYEQAKLILEQYAMALGDAFNTRQTPSGTLRIATPILLGRKQLTPLLPRFFQRYPDIVLEHFLSDSATDLIRDGVDVSIRVGEMKDSSHQARKLGALQPVTVASPAFLKDHPAILHPRDLARVPCLIYLRNPTPFEWTFSGVNGETVSVEVEGPYRVNGFEALCEAAIAGLGVLRAPLSACGEDLEAGRLVRLLTDYDAAFVPIYAVMPASSWIPQKTRVMVDFLVEEFQRNPWLRGPD</sequence>
<dbReference type="InterPro" id="IPR005119">
    <property type="entry name" value="LysR_subst-bd"/>
</dbReference>
<dbReference type="Proteomes" id="UP000198481">
    <property type="component" value="Chromosome I"/>
</dbReference>
<dbReference type="RefSeq" id="WP_092280715.1">
    <property type="nucleotide sequence ID" value="NZ_LT629762.1"/>
</dbReference>
<keyword evidence="4" id="KW-0804">Transcription</keyword>
<evidence type="ECO:0000313" key="6">
    <source>
        <dbReference type="EMBL" id="SDT58605.1"/>
    </source>
</evidence>
<evidence type="ECO:0000256" key="4">
    <source>
        <dbReference type="ARBA" id="ARBA00023163"/>
    </source>
</evidence>
<dbReference type="SUPFAM" id="SSF46785">
    <property type="entry name" value="Winged helix' DNA-binding domain"/>
    <property type="match status" value="1"/>
</dbReference>
<evidence type="ECO:0000256" key="3">
    <source>
        <dbReference type="ARBA" id="ARBA00023125"/>
    </source>
</evidence>
<dbReference type="PANTHER" id="PTHR30537">
    <property type="entry name" value="HTH-TYPE TRANSCRIPTIONAL REGULATOR"/>
    <property type="match status" value="1"/>
</dbReference>
<dbReference type="PANTHER" id="PTHR30537:SF80">
    <property type="entry name" value="TRANSCRIPTIONAL REGULATOR"/>
    <property type="match status" value="1"/>
</dbReference>
<dbReference type="Pfam" id="PF00126">
    <property type="entry name" value="HTH_1"/>
    <property type="match status" value="1"/>
</dbReference>
<dbReference type="EMBL" id="LT629762">
    <property type="protein sequence ID" value="SDT58605.1"/>
    <property type="molecule type" value="Genomic_DNA"/>
</dbReference>
<gene>
    <name evidence="6" type="ORF">SAMN05216222_5259</name>
</gene>
<accession>A0A1H2BK15</accession>
<dbReference type="GO" id="GO:0003677">
    <property type="term" value="F:DNA binding"/>
    <property type="evidence" value="ECO:0007669"/>
    <property type="project" value="UniProtKB-KW"/>
</dbReference>
<dbReference type="AlphaFoldDB" id="A0A1H2BK15"/>
<dbReference type="FunFam" id="1.10.10.10:FF:000001">
    <property type="entry name" value="LysR family transcriptional regulator"/>
    <property type="match status" value="1"/>
</dbReference>
<proteinExistence type="inferred from homology"/>
<evidence type="ECO:0000256" key="1">
    <source>
        <dbReference type="ARBA" id="ARBA00009437"/>
    </source>
</evidence>
<protein>
    <submittedName>
        <fullName evidence="6">DNA-binding transcriptional regulator, LysR family</fullName>
    </submittedName>
</protein>
<dbReference type="PRINTS" id="PR00039">
    <property type="entry name" value="HTHLYSR"/>
</dbReference>
<reference evidence="6 7" key="1">
    <citation type="submission" date="2016-10" db="EMBL/GenBank/DDBJ databases">
        <authorList>
            <person name="de Groot N.N."/>
        </authorList>
    </citation>
    <scope>NUCLEOTIDE SEQUENCE [LARGE SCALE GENOMIC DNA]</scope>
    <source>
        <strain evidence="6 7">LMG 26867</strain>
    </source>
</reference>
<dbReference type="Gene3D" id="1.10.10.10">
    <property type="entry name" value="Winged helix-like DNA-binding domain superfamily/Winged helix DNA-binding domain"/>
    <property type="match status" value="1"/>
</dbReference>
<dbReference type="CDD" id="cd08422">
    <property type="entry name" value="PBP2_CrgA_like"/>
    <property type="match status" value="1"/>
</dbReference>
<name>A0A1H2BK15_9PSED</name>
<comment type="similarity">
    <text evidence="1">Belongs to the LysR transcriptional regulatory family.</text>
</comment>
<keyword evidence="2" id="KW-0805">Transcription regulation</keyword>
<dbReference type="InterPro" id="IPR036388">
    <property type="entry name" value="WH-like_DNA-bd_sf"/>
</dbReference>
<dbReference type="STRING" id="1148509.SAMN05216222_5259"/>
<feature type="domain" description="HTH lysR-type" evidence="5">
    <location>
        <begin position="1"/>
        <end position="59"/>
    </location>
</feature>
<evidence type="ECO:0000313" key="7">
    <source>
        <dbReference type="Proteomes" id="UP000198481"/>
    </source>
</evidence>
<dbReference type="Pfam" id="PF03466">
    <property type="entry name" value="LysR_substrate"/>
    <property type="match status" value="1"/>
</dbReference>